<protein>
    <recommendedName>
        <fullName evidence="1">N-acetyltransferase domain-containing protein</fullName>
    </recommendedName>
</protein>
<comment type="caution">
    <text evidence="2">The sequence shown here is derived from an EMBL/GenBank/DDBJ whole genome shotgun (WGS) entry which is preliminary data.</text>
</comment>
<dbReference type="Pfam" id="PF13302">
    <property type="entry name" value="Acetyltransf_3"/>
    <property type="match status" value="1"/>
</dbReference>
<dbReference type="Gene3D" id="3.40.630.30">
    <property type="match status" value="1"/>
</dbReference>
<evidence type="ECO:0000313" key="2">
    <source>
        <dbReference type="EMBL" id="KAF5465742.1"/>
    </source>
</evidence>
<evidence type="ECO:0000313" key="3">
    <source>
        <dbReference type="Proteomes" id="UP000619265"/>
    </source>
</evidence>
<reference evidence="2" key="2">
    <citation type="submission" date="2020-03" db="EMBL/GenBank/DDBJ databases">
        <title>Walnut 2.0.</title>
        <authorList>
            <person name="Marrano A."/>
            <person name="Britton M."/>
            <person name="Zimin A.V."/>
            <person name="Zaini P.A."/>
            <person name="Workman R."/>
            <person name="Puiu D."/>
            <person name="Bianco L."/>
            <person name="Allen B.J."/>
            <person name="Troggio M."/>
            <person name="Leslie C.A."/>
            <person name="Timp W."/>
            <person name="Dendekar A."/>
            <person name="Salzberg S.L."/>
            <person name="Neale D.B."/>
        </authorList>
    </citation>
    <scope>NUCLEOTIDE SEQUENCE</scope>
    <source>
        <tissue evidence="2">Leaves</tissue>
    </source>
</reference>
<dbReference type="GO" id="GO:0016747">
    <property type="term" value="F:acyltransferase activity, transferring groups other than amino-acyl groups"/>
    <property type="evidence" value="ECO:0007669"/>
    <property type="project" value="InterPro"/>
</dbReference>
<dbReference type="EMBL" id="LIHL02000007">
    <property type="protein sequence ID" value="KAF5465742.1"/>
    <property type="molecule type" value="Genomic_DNA"/>
</dbReference>
<dbReference type="InterPro" id="IPR000182">
    <property type="entry name" value="GNAT_dom"/>
</dbReference>
<dbReference type="Gramene" id="Jr07_21270_p1">
    <property type="protein sequence ID" value="cds.Jr07_21270_p1"/>
    <property type="gene ID" value="Jr07_21270"/>
</dbReference>
<sequence>MAEETELNLSKITLRPYNASDIDDFLMYGGDEKVTRFTRWNTFSSKEEALFYIKDYCIPHPYCRSICIDDRSIGFIIITPQSGDDRFRADVGYALAAQYWGQGITTRAVKMAITEGLREFPDVIRFQALVELENKASQRVLDKLGFLKEGVMRQYSFNKDSQCYQEASTYLEKVAIPHPWQSICLDDHSVSYISIRLESDEDKCRAHINHVGTFFFFFGGRGVGGRVPWH</sequence>
<evidence type="ECO:0000259" key="1">
    <source>
        <dbReference type="PROSITE" id="PS51186"/>
    </source>
</evidence>
<feature type="domain" description="N-acetyltransferase" evidence="1">
    <location>
        <begin position="12"/>
        <end position="177"/>
    </location>
</feature>
<name>A0A833XGJ1_JUGRE</name>
<organism evidence="2 3">
    <name type="scientific">Juglans regia</name>
    <name type="common">English walnut</name>
    <dbReference type="NCBI Taxonomy" id="51240"/>
    <lineage>
        <taxon>Eukaryota</taxon>
        <taxon>Viridiplantae</taxon>
        <taxon>Streptophyta</taxon>
        <taxon>Embryophyta</taxon>
        <taxon>Tracheophyta</taxon>
        <taxon>Spermatophyta</taxon>
        <taxon>Magnoliopsida</taxon>
        <taxon>eudicotyledons</taxon>
        <taxon>Gunneridae</taxon>
        <taxon>Pentapetalae</taxon>
        <taxon>rosids</taxon>
        <taxon>fabids</taxon>
        <taxon>Fagales</taxon>
        <taxon>Juglandaceae</taxon>
        <taxon>Juglans</taxon>
    </lineage>
</organism>
<dbReference type="PROSITE" id="PS51186">
    <property type="entry name" value="GNAT"/>
    <property type="match status" value="1"/>
</dbReference>
<dbReference type="SUPFAM" id="SSF55729">
    <property type="entry name" value="Acyl-CoA N-acyltransferases (Nat)"/>
    <property type="match status" value="1"/>
</dbReference>
<gene>
    <name evidence="2" type="ORF">F2P56_015721</name>
</gene>
<dbReference type="AlphaFoldDB" id="A0A833XGJ1"/>
<dbReference type="InterPro" id="IPR016181">
    <property type="entry name" value="Acyl_CoA_acyltransferase"/>
</dbReference>
<reference evidence="2" key="1">
    <citation type="submission" date="2015-10" db="EMBL/GenBank/DDBJ databases">
        <authorList>
            <person name="Martinez-Garcia P.J."/>
            <person name="Crepeau M.W."/>
            <person name="Puiu D."/>
            <person name="Gonzalez-Ibeas D."/>
            <person name="Whalen J."/>
            <person name="Stevens K."/>
            <person name="Paul R."/>
            <person name="Butterfield T."/>
            <person name="Britton M."/>
            <person name="Reagan R."/>
            <person name="Chakraborty S."/>
            <person name="Walawage S.L."/>
            <person name="Vasquez-Gross H.A."/>
            <person name="Cardeno C."/>
            <person name="Famula R."/>
            <person name="Pratt K."/>
            <person name="Kuruganti S."/>
            <person name="Aradhya M.K."/>
            <person name="Leslie C.A."/>
            <person name="Dandekar A.M."/>
            <person name="Salzberg S.L."/>
            <person name="Wegrzyn J.L."/>
            <person name="Langley C.H."/>
            <person name="Neale D.B."/>
        </authorList>
    </citation>
    <scope>NUCLEOTIDE SEQUENCE</scope>
    <source>
        <tissue evidence="2">Leaves</tissue>
    </source>
</reference>
<accession>A0A833XGJ1</accession>
<proteinExistence type="predicted"/>
<dbReference type="Proteomes" id="UP000619265">
    <property type="component" value="Unassembled WGS sequence"/>
</dbReference>
<dbReference type="PANTHER" id="PTHR46067">
    <property type="entry name" value="ACYL-COA N-ACYLTRANSFERASES (NAT) SUPERFAMILY PROTEIN"/>
    <property type="match status" value="1"/>
</dbReference>
<dbReference type="PANTHER" id="PTHR46067:SF11">
    <property type="entry name" value="N-ACETYLTRANSFERASE DOMAIN-CONTAINING PROTEIN"/>
    <property type="match status" value="1"/>
</dbReference>